<keyword evidence="1" id="KW-0732">Signal</keyword>
<dbReference type="Gene3D" id="3.40.50.1820">
    <property type="entry name" value="alpha/beta hydrolase"/>
    <property type="match status" value="1"/>
</dbReference>
<dbReference type="RefSeq" id="WP_237379669.1">
    <property type="nucleotide sequence ID" value="NZ_CP071793.1"/>
</dbReference>
<name>A0A8A4TMC0_SULCO</name>
<dbReference type="AlphaFoldDB" id="A0A8A4TMC0"/>
<dbReference type="Proteomes" id="UP000663929">
    <property type="component" value="Chromosome"/>
</dbReference>
<dbReference type="InterPro" id="IPR002918">
    <property type="entry name" value="Lipase_EstA/Esterase_EstB"/>
</dbReference>
<gene>
    <name evidence="2" type="ORF">J3U87_31020</name>
</gene>
<dbReference type="SUPFAM" id="SSF53474">
    <property type="entry name" value="alpha/beta-Hydrolases"/>
    <property type="match status" value="1"/>
</dbReference>
<dbReference type="InterPro" id="IPR029058">
    <property type="entry name" value="AB_hydrolase_fold"/>
</dbReference>
<evidence type="ECO:0000313" key="2">
    <source>
        <dbReference type="EMBL" id="QTD50038.1"/>
    </source>
</evidence>
<evidence type="ECO:0000256" key="1">
    <source>
        <dbReference type="SAM" id="SignalP"/>
    </source>
</evidence>
<keyword evidence="3" id="KW-1185">Reference proteome</keyword>
<sequence>MKKVALSCIFLSLNLSILAQTIDVLDHREVPDIHAMAVDPDLEIPAKRATMPPPGFTSHFSQWLATSAWSGFDFERTDLTGGSYGGRAFAGQSVNRDPVIFIHGNSDKALGDTFGQTGWSASVNHFLSEGYTSAELYATTWGPANAGLASYQYHSRLYLEKIRGFIEAVLAYTGAEQVDLITHSMGVTLTRKAIKGGSANDALDGGAYNLGAPLTASVDAFVGIAGANLGLVSCYLSGGSTPTCGATNGLYPGYTIGIWGPYGVSDILVDLNATSGYEGSQVYTIWSTVDEVIGYGNLVYGDYTSRIAGQTDEAVFSQVPYGHFNLKDLTAEIQYDMVNGLY</sequence>
<protein>
    <recommendedName>
        <fullName evidence="4">Lipase</fullName>
    </recommendedName>
</protein>
<proteinExistence type="predicted"/>
<feature type="signal peptide" evidence="1">
    <location>
        <begin position="1"/>
        <end position="19"/>
    </location>
</feature>
<organism evidence="2 3">
    <name type="scientific">Sulfidibacter corallicola</name>
    <dbReference type="NCBI Taxonomy" id="2818388"/>
    <lineage>
        <taxon>Bacteria</taxon>
        <taxon>Pseudomonadati</taxon>
        <taxon>Acidobacteriota</taxon>
        <taxon>Holophagae</taxon>
        <taxon>Acanthopleuribacterales</taxon>
        <taxon>Acanthopleuribacteraceae</taxon>
        <taxon>Sulfidibacter</taxon>
    </lineage>
</organism>
<dbReference type="GO" id="GO:0016298">
    <property type="term" value="F:lipase activity"/>
    <property type="evidence" value="ECO:0007669"/>
    <property type="project" value="TreeGrafter"/>
</dbReference>
<dbReference type="Pfam" id="PF01674">
    <property type="entry name" value="Lipase_2"/>
    <property type="match status" value="1"/>
</dbReference>
<dbReference type="PANTHER" id="PTHR32015:SF1">
    <property type="entry name" value="LIPASE"/>
    <property type="match status" value="1"/>
</dbReference>
<dbReference type="GO" id="GO:0016042">
    <property type="term" value="P:lipid catabolic process"/>
    <property type="evidence" value="ECO:0007669"/>
    <property type="project" value="InterPro"/>
</dbReference>
<dbReference type="EMBL" id="CP071793">
    <property type="protein sequence ID" value="QTD50038.1"/>
    <property type="molecule type" value="Genomic_DNA"/>
</dbReference>
<dbReference type="KEGG" id="scor:J3U87_31020"/>
<reference evidence="2" key="1">
    <citation type="submission" date="2021-03" db="EMBL/GenBank/DDBJ databases">
        <title>Acanthopleuribacteraceae sp. M133.</title>
        <authorList>
            <person name="Wang G."/>
        </authorList>
    </citation>
    <scope>NUCLEOTIDE SEQUENCE</scope>
    <source>
        <strain evidence="2">M133</strain>
    </source>
</reference>
<evidence type="ECO:0008006" key="4">
    <source>
        <dbReference type="Google" id="ProtNLM"/>
    </source>
</evidence>
<evidence type="ECO:0000313" key="3">
    <source>
        <dbReference type="Proteomes" id="UP000663929"/>
    </source>
</evidence>
<feature type="chain" id="PRO_5035193690" description="Lipase" evidence="1">
    <location>
        <begin position="20"/>
        <end position="342"/>
    </location>
</feature>
<dbReference type="PANTHER" id="PTHR32015">
    <property type="entry name" value="FASTING INDUCED LIPASE"/>
    <property type="match status" value="1"/>
</dbReference>
<accession>A0A8A4TMC0</accession>